<dbReference type="InterPro" id="IPR027843">
    <property type="entry name" value="DUF4440"/>
</dbReference>
<dbReference type="Pfam" id="PF14534">
    <property type="entry name" value="DUF4440"/>
    <property type="match status" value="1"/>
</dbReference>
<evidence type="ECO:0000313" key="3">
    <source>
        <dbReference type="EMBL" id="MFD0749096.1"/>
    </source>
</evidence>
<dbReference type="Proteomes" id="UP001596958">
    <property type="component" value="Unassembled WGS sequence"/>
</dbReference>
<feature type="chain" id="PRO_5046322064" evidence="1">
    <location>
        <begin position="18"/>
        <end position="164"/>
    </location>
</feature>
<feature type="signal peptide" evidence="1">
    <location>
        <begin position="1"/>
        <end position="17"/>
    </location>
</feature>
<protein>
    <submittedName>
        <fullName evidence="3">Nuclear transport factor 2 family protein</fullName>
    </submittedName>
</protein>
<dbReference type="EMBL" id="JBHTHU010000001">
    <property type="protein sequence ID" value="MFD0749096.1"/>
    <property type="molecule type" value="Genomic_DNA"/>
</dbReference>
<evidence type="ECO:0000259" key="2">
    <source>
        <dbReference type="Pfam" id="PF14534"/>
    </source>
</evidence>
<gene>
    <name evidence="3" type="ORF">ACFQZS_03015</name>
</gene>
<feature type="domain" description="DUF4440" evidence="2">
    <location>
        <begin position="40"/>
        <end position="146"/>
    </location>
</feature>
<sequence>MKKLNYLLLAISLFTIAACTQPAAQKEETSDPAADKVELEKRVNDFTAATKSGSLDSLNDLTSDVLSYGHSNGDIQTKRGFVDSLATKSWKFLELKTTDQTIDVHGNTGIVRQKLFGVHQKGKAEPGKLALGVLMVWKKENGKWVVYARQGFKLLPPADVPPVN</sequence>
<name>A0ABW2YRU0_9SPHI</name>
<organism evidence="3 4">
    <name type="scientific">Mucilaginibacter calamicampi</name>
    <dbReference type="NCBI Taxonomy" id="1302352"/>
    <lineage>
        <taxon>Bacteria</taxon>
        <taxon>Pseudomonadati</taxon>
        <taxon>Bacteroidota</taxon>
        <taxon>Sphingobacteriia</taxon>
        <taxon>Sphingobacteriales</taxon>
        <taxon>Sphingobacteriaceae</taxon>
        <taxon>Mucilaginibacter</taxon>
    </lineage>
</organism>
<comment type="caution">
    <text evidence="3">The sequence shown here is derived from an EMBL/GenBank/DDBJ whole genome shotgun (WGS) entry which is preliminary data.</text>
</comment>
<evidence type="ECO:0000256" key="1">
    <source>
        <dbReference type="SAM" id="SignalP"/>
    </source>
</evidence>
<accession>A0ABW2YRU0</accession>
<proteinExistence type="predicted"/>
<evidence type="ECO:0000313" key="4">
    <source>
        <dbReference type="Proteomes" id="UP001596958"/>
    </source>
</evidence>
<dbReference type="RefSeq" id="WP_377097163.1">
    <property type="nucleotide sequence ID" value="NZ_JBHTHU010000001.1"/>
</dbReference>
<dbReference type="InterPro" id="IPR032710">
    <property type="entry name" value="NTF2-like_dom_sf"/>
</dbReference>
<dbReference type="Gene3D" id="3.10.450.50">
    <property type="match status" value="1"/>
</dbReference>
<dbReference type="PROSITE" id="PS51257">
    <property type="entry name" value="PROKAR_LIPOPROTEIN"/>
    <property type="match status" value="1"/>
</dbReference>
<reference evidence="4" key="1">
    <citation type="journal article" date="2019" name="Int. J. Syst. Evol. Microbiol.">
        <title>The Global Catalogue of Microorganisms (GCM) 10K type strain sequencing project: providing services to taxonomists for standard genome sequencing and annotation.</title>
        <authorList>
            <consortium name="The Broad Institute Genomics Platform"/>
            <consortium name="The Broad Institute Genome Sequencing Center for Infectious Disease"/>
            <person name="Wu L."/>
            <person name="Ma J."/>
        </authorList>
    </citation>
    <scope>NUCLEOTIDE SEQUENCE [LARGE SCALE GENOMIC DNA]</scope>
    <source>
        <strain evidence="4">CCUG 63418</strain>
    </source>
</reference>
<keyword evidence="4" id="KW-1185">Reference proteome</keyword>
<dbReference type="SUPFAM" id="SSF54427">
    <property type="entry name" value="NTF2-like"/>
    <property type="match status" value="1"/>
</dbReference>
<keyword evidence="1" id="KW-0732">Signal</keyword>